<evidence type="ECO:0000256" key="2">
    <source>
        <dbReference type="ARBA" id="ARBA00023287"/>
    </source>
</evidence>
<protein>
    <submittedName>
        <fullName evidence="4">Prepilin-type N-terminal cleavage/methylation domain-containing protein</fullName>
    </submittedName>
</protein>
<proteinExistence type="predicted"/>
<evidence type="ECO:0000256" key="3">
    <source>
        <dbReference type="SAM" id="Phobius"/>
    </source>
</evidence>
<dbReference type="Pfam" id="PF07963">
    <property type="entry name" value="N_methyl"/>
    <property type="match status" value="1"/>
</dbReference>
<dbReference type="InterPro" id="IPR012902">
    <property type="entry name" value="N_methyl_site"/>
</dbReference>
<feature type="transmembrane region" description="Helical" evidence="3">
    <location>
        <begin position="12"/>
        <end position="35"/>
    </location>
</feature>
<evidence type="ECO:0000313" key="5">
    <source>
        <dbReference type="Proteomes" id="UP000790580"/>
    </source>
</evidence>
<evidence type="ECO:0000313" key="4">
    <source>
        <dbReference type="EMBL" id="MBU9721918.1"/>
    </source>
</evidence>
<accession>A0ABS6JTK3</accession>
<keyword evidence="2" id="KW-0178">Competence</keyword>
<keyword evidence="5" id="KW-1185">Reference proteome</keyword>
<keyword evidence="3" id="KW-0472">Membrane</keyword>
<gene>
    <name evidence="4" type="ORF">KS407_10775</name>
</gene>
<evidence type="ECO:0000256" key="1">
    <source>
        <dbReference type="ARBA" id="ARBA00004241"/>
    </source>
</evidence>
<comment type="subcellular location">
    <subcellularLocation>
        <location evidence="1">Cell surface</location>
    </subcellularLocation>
</comment>
<dbReference type="RefSeq" id="WP_176371431.1">
    <property type="nucleotide sequence ID" value="NZ_JAHQCR010000045.1"/>
</dbReference>
<comment type="caution">
    <text evidence="4">The sequence shown here is derived from an EMBL/GenBank/DDBJ whole genome shotgun (WGS) entry which is preliminary data.</text>
</comment>
<sequence>MKMLKNNKGLSLVEILISFALLSLVVLLVTSLHLFGQNQFNSQTNLSDNQANVRLAINILTKEVRNADTVTTENDRFYIDGTEYKANGNLVTIIDGAESTLVPGISEIEITPGEASNRRVDIKIVSVEPEVSHSTVIYIRGEGE</sequence>
<dbReference type="EMBL" id="JAHQCR010000045">
    <property type="protein sequence ID" value="MBU9721918.1"/>
    <property type="molecule type" value="Genomic_DNA"/>
</dbReference>
<dbReference type="Proteomes" id="UP000790580">
    <property type="component" value="Unassembled WGS sequence"/>
</dbReference>
<name>A0ABS6JTK3_9BACI</name>
<reference evidence="4 5" key="1">
    <citation type="submission" date="2021-06" db="EMBL/GenBank/DDBJ databases">
        <title>Bacillus sp. RD4P76, an endophyte from a halophyte.</title>
        <authorList>
            <person name="Sun J.-Q."/>
        </authorList>
    </citation>
    <scope>NUCLEOTIDE SEQUENCE [LARGE SCALE GENOMIC DNA]</scope>
    <source>
        <strain evidence="4 5">JCM 17098</strain>
    </source>
</reference>
<organism evidence="4 5">
    <name type="scientific">Evansella alkalicola</name>
    <dbReference type="NCBI Taxonomy" id="745819"/>
    <lineage>
        <taxon>Bacteria</taxon>
        <taxon>Bacillati</taxon>
        <taxon>Bacillota</taxon>
        <taxon>Bacilli</taxon>
        <taxon>Bacillales</taxon>
        <taxon>Bacillaceae</taxon>
        <taxon>Evansella</taxon>
    </lineage>
</organism>
<dbReference type="PROSITE" id="PS00409">
    <property type="entry name" value="PROKAR_NTER_METHYL"/>
    <property type="match status" value="1"/>
</dbReference>
<keyword evidence="3" id="KW-1133">Transmembrane helix</keyword>
<keyword evidence="3" id="KW-0812">Transmembrane</keyword>